<dbReference type="Pfam" id="PF03619">
    <property type="entry name" value="Solute_trans_a"/>
    <property type="match status" value="1"/>
</dbReference>
<dbReference type="AlphaFoldDB" id="A0AAN7SK72"/>
<dbReference type="EMBL" id="JARPUR010000001">
    <property type="protein sequence ID" value="KAK4886247.1"/>
    <property type="molecule type" value="Genomic_DNA"/>
</dbReference>
<dbReference type="GO" id="GO:0016020">
    <property type="term" value="C:membrane"/>
    <property type="evidence" value="ECO:0007669"/>
    <property type="project" value="UniProtKB-SubCell"/>
</dbReference>
<keyword evidence="7" id="KW-1185">Reference proteome</keyword>
<feature type="transmembrane region" description="Helical" evidence="5">
    <location>
        <begin position="121"/>
        <end position="140"/>
    </location>
</feature>
<sequence>MDEDFVANEVVAEQLKRYGFSKFAKIRNYNNLSCPDIVPSTPEYLSAISWYGIALVTFGAFAVMVILYMFIDTLRYIMKNAPPRVKAHSAFVIGVYPIIGLATLCATIVPRSQLLAEAVTQGIFMVGMYQLFCLFVAYCGGEAELIRKVKPTSLNTKVAPCCCWPCCSCLPLLDINKNRLRYLRILVLQLPIVQGLVYMTLLVLWAERESLYQINYIYVQPVIVASIFIGIWSMSMTIQLLKDVLKDYNIFSKFIALQLVLMSSKLQALIIKGIVWLRVLPCHPPLTPTVYANLIYNCLILLEMVLLEYFARKLYKSSFVGTNSISDTQSVRTVKYSISATSTTSTETNNNTEFYYNKNIELHSNQLPMNSEPVNTRSRERF</sequence>
<keyword evidence="3 5" id="KW-1133">Transmembrane helix</keyword>
<evidence type="ECO:0008006" key="8">
    <source>
        <dbReference type="Google" id="ProtNLM"/>
    </source>
</evidence>
<evidence type="ECO:0000256" key="4">
    <source>
        <dbReference type="ARBA" id="ARBA00023136"/>
    </source>
</evidence>
<evidence type="ECO:0000256" key="1">
    <source>
        <dbReference type="ARBA" id="ARBA00004141"/>
    </source>
</evidence>
<evidence type="ECO:0000256" key="2">
    <source>
        <dbReference type="ARBA" id="ARBA00022692"/>
    </source>
</evidence>
<comment type="subcellular location">
    <subcellularLocation>
        <location evidence="1">Membrane</location>
        <topology evidence="1">Multi-pass membrane protein</topology>
    </subcellularLocation>
</comment>
<dbReference type="PANTHER" id="PTHR23423">
    <property type="entry name" value="ORGANIC SOLUTE TRANSPORTER-RELATED"/>
    <property type="match status" value="1"/>
</dbReference>
<feature type="transmembrane region" description="Helical" evidence="5">
    <location>
        <begin position="185"/>
        <end position="206"/>
    </location>
</feature>
<dbReference type="Proteomes" id="UP001353858">
    <property type="component" value="Unassembled WGS sequence"/>
</dbReference>
<feature type="transmembrane region" description="Helical" evidence="5">
    <location>
        <begin position="48"/>
        <end position="70"/>
    </location>
</feature>
<feature type="transmembrane region" description="Helical" evidence="5">
    <location>
        <begin position="250"/>
        <end position="270"/>
    </location>
</feature>
<accession>A0AAN7SK72</accession>
<evidence type="ECO:0000313" key="7">
    <source>
        <dbReference type="Proteomes" id="UP001353858"/>
    </source>
</evidence>
<gene>
    <name evidence="6" type="ORF">RN001_002518</name>
</gene>
<feature type="transmembrane region" description="Helical" evidence="5">
    <location>
        <begin position="90"/>
        <end position="109"/>
    </location>
</feature>
<protein>
    <recommendedName>
        <fullName evidence="8">Organic solute transporter alpha-like protein</fullName>
    </recommendedName>
</protein>
<evidence type="ECO:0000256" key="3">
    <source>
        <dbReference type="ARBA" id="ARBA00022989"/>
    </source>
</evidence>
<dbReference type="InterPro" id="IPR005178">
    <property type="entry name" value="Ostalpha/TMEM184C"/>
</dbReference>
<keyword evidence="2 5" id="KW-0812">Transmembrane</keyword>
<name>A0AAN7SK72_9COLE</name>
<dbReference type="SMART" id="SM01417">
    <property type="entry name" value="Solute_trans_a"/>
    <property type="match status" value="1"/>
</dbReference>
<organism evidence="6 7">
    <name type="scientific">Aquatica leii</name>
    <dbReference type="NCBI Taxonomy" id="1421715"/>
    <lineage>
        <taxon>Eukaryota</taxon>
        <taxon>Metazoa</taxon>
        <taxon>Ecdysozoa</taxon>
        <taxon>Arthropoda</taxon>
        <taxon>Hexapoda</taxon>
        <taxon>Insecta</taxon>
        <taxon>Pterygota</taxon>
        <taxon>Neoptera</taxon>
        <taxon>Endopterygota</taxon>
        <taxon>Coleoptera</taxon>
        <taxon>Polyphaga</taxon>
        <taxon>Elateriformia</taxon>
        <taxon>Elateroidea</taxon>
        <taxon>Lampyridae</taxon>
        <taxon>Luciolinae</taxon>
        <taxon>Aquatica</taxon>
    </lineage>
</organism>
<keyword evidence="4 5" id="KW-0472">Membrane</keyword>
<evidence type="ECO:0000313" key="6">
    <source>
        <dbReference type="EMBL" id="KAK4886247.1"/>
    </source>
</evidence>
<feature type="transmembrane region" description="Helical" evidence="5">
    <location>
        <begin position="290"/>
        <end position="311"/>
    </location>
</feature>
<evidence type="ECO:0000256" key="5">
    <source>
        <dbReference type="SAM" id="Phobius"/>
    </source>
</evidence>
<feature type="transmembrane region" description="Helical" evidence="5">
    <location>
        <begin position="218"/>
        <end position="238"/>
    </location>
</feature>
<reference evidence="7" key="1">
    <citation type="submission" date="2023-01" db="EMBL/GenBank/DDBJ databases">
        <title>Key to firefly adult light organ development and bioluminescence: homeobox transcription factors regulate luciferase expression and transportation to peroxisome.</title>
        <authorList>
            <person name="Fu X."/>
        </authorList>
    </citation>
    <scope>NUCLEOTIDE SEQUENCE [LARGE SCALE GENOMIC DNA]</scope>
</reference>
<proteinExistence type="predicted"/>
<comment type="caution">
    <text evidence="6">The sequence shown here is derived from an EMBL/GenBank/DDBJ whole genome shotgun (WGS) entry which is preliminary data.</text>
</comment>